<comment type="caution">
    <text evidence="1">The sequence shown here is derived from an EMBL/GenBank/DDBJ whole genome shotgun (WGS) entry which is preliminary data.</text>
</comment>
<organism evidence="1 2">
    <name type="scientific">Kingdonia uniflora</name>
    <dbReference type="NCBI Taxonomy" id="39325"/>
    <lineage>
        <taxon>Eukaryota</taxon>
        <taxon>Viridiplantae</taxon>
        <taxon>Streptophyta</taxon>
        <taxon>Embryophyta</taxon>
        <taxon>Tracheophyta</taxon>
        <taxon>Spermatophyta</taxon>
        <taxon>Magnoliopsida</taxon>
        <taxon>Ranunculales</taxon>
        <taxon>Circaeasteraceae</taxon>
        <taxon>Kingdonia</taxon>
    </lineage>
</organism>
<sequence>MQLKLGSDDASLGNQEAQIVQQSTEITMLRWWEFWLSVLISRQPTLLTTAARMVTFFFVTCSVDILLSDVTAPMYKKTHVFFSSPLTKDMKAHIKDSVGLRLSALREVNLIDISFIFWYTLAHGSTNRIGPTWDQPCPVQFG</sequence>
<protein>
    <submittedName>
        <fullName evidence="1">Uncharacterized protein</fullName>
    </submittedName>
</protein>
<keyword evidence="2" id="KW-1185">Reference proteome</keyword>
<dbReference type="Proteomes" id="UP000541444">
    <property type="component" value="Unassembled WGS sequence"/>
</dbReference>
<name>A0A7J7L9J9_9MAGN</name>
<dbReference type="EMBL" id="JACGCM010002501">
    <property type="protein sequence ID" value="KAF6139317.1"/>
    <property type="molecule type" value="Genomic_DNA"/>
</dbReference>
<reference evidence="1 2" key="1">
    <citation type="journal article" date="2020" name="IScience">
        <title>Genome Sequencing of the Endangered Kingdonia uniflora (Circaeasteraceae, Ranunculales) Reveals Potential Mechanisms of Evolutionary Specialization.</title>
        <authorList>
            <person name="Sun Y."/>
            <person name="Deng T."/>
            <person name="Zhang A."/>
            <person name="Moore M.J."/>
            <person name="Landis J.B."/>
            <person name="Lin N."/>
            <person name="Zhang H."/>
            <person name="Zhang X."/>
            <person name="Huang J."/>
            <person name="Zhang X."/>
            <person name="Sun H."/>
            <person name="Wang H."/>
        </authorList>
    </citation>
    <scope>NUCLEOTIDE SEQUENCE [LARGE SCALE GENOMIC DNA]</scope>
    <source>
        <strain evidence="1">TB1705</strain>
        <tissue evidence="1">Leaf</tissue>
    </source>
</reference>
<evidence type="ECO:0000313" key="2">
    <source>
        <dbReference type="Proteomes" id="UP000541444"/>
    </source>
</evidence>
<gene>
    <name evidence="1" type="ORF">GIB67_021527</name>
</gene>
<evidence type="ECO:0000313" key="1">
    <source>
        <dbReference type="EMBL" id="KAF6139317.1"/>
    </source>
</evidence>
<proteinExistence type="predicted"/>
<dbReference type="AlphaFoldDB" id="A0A7J7L9J9"/>
<accession>A0A7J7L9J9</accession>